<accession>A0ABT8Y4E8</accession>
<protein>
    <submittedName>
        <fullName evidence="2">TraB/GumN family protein</fullName>
    </submittedName>
</protein>
<dbReference type="InterPro" id="IPR002816">
    <property type="entry name" value="TraB/PrgY/GumN_fam"/>
</dbReference>
<reference evidence="2" key="1">
    <citation type="submission" date="2023-07" db="EMBL/GenBank/DDBJ databases">
        <authorList>
            <person name="Kim M."/>
        </authorList>
    </citation>
    <scope>NUCLEOTIDE SEQUENCE</scope>
    <source>
        <strain evidence="2">BIUV-7</strain>
    </source>
</reference>
<dbReference type="PANTHER" id="PTHR40590">
    <property type="entry name" value="CYTOPLASMIC PROTEIN-RELATED"/>
    <property type="match status" value="1"/>
</dbReference>
<organism evidence="2 3">
    <name type="scientific">Sphingomonas natans</name>
    <dbReference type="NCBI Taxonomy" id="3063330"/>
    <lineage>
        <taxon>Bacteria</taxon>
        <taxon>Pseudomonadati</taxon>
        <taxon>Pseudomonadota</taxon>
        <taxon>Alphaproteobacteria</taxon>
        <taxon>Sphingomonadales</taxon>
        <taxon>Sphingomonadaceae</taxon>
        <taxon>Sphingomonas</taxon>
    </lineage>
</organism>
<sequence length="288" mass="30298">MRTIPAVLIAAALLAATPASARPALWKLADADTTIYLFGTIHVLPPGLKWRDKTIDAAMGQAQSLTLEAVLDTDPGQVAAVITSLGSAKGLPPLADRVSADKRAMLAALVAKSGLPAPFLDGLKTWAAAVVLTGAALDQIGLKAGAEGVEPQVSALFRAVDKPVEGLETAAQQLGYFDALPESSQRAFLEATLDDPKTARADFDRMIKAWMAGDVTAIEKSFADEPDFTPELRGLLIAKRDAVWAEALAERLKRPGVQFVAVGAGHLAGTDSVQVFLARKGLKVSRIQ</sequence>
<keyword evidence="1" id="KW-0732">Signal</keyword>
<evidence type="ECO:0000313" key="2">
    <source>
        <dbReference type="EMBL" id="MDO6413181.1"/>
    </source>
</evidence>
<evidence type="ECO:0000256" key="1">
    <source>
        <dbReference type="SAM" id="SignalP"/>
    </source>
</evidence>
<gene>
    <name evidence="2" type="ORF">Q4F19_02185</name>
</gene>
<dbReference type="Proteomes" id="UP001169764">
    <property type="component" value="Unassembled WGS sequence"/>
</dbReference>
<dbReference type="EMBL" id="JAUOTP010000001">
    <property type="protein sequence ID" value="MDO6413181.1"/>
    <property type="molecule type" value="Genomic_DNA"/>
</dbReference>
<evidence type="ECO:0000313" key="3">
    <source>
        <dbReference type="Proteomes" id="UP001169764"/>
    </source>
</evidence>
<feature type="signal peptide" evidence="1">
    <location>
        <begin position="1"/>
        <end position="21"/>
    </location>
</feature>
<dbReference type="CDD" id="cd14789">
    <property type="entry name" value="Tiki"/>
    <property type="match status" value="1"/>
</dbReference>
<dbReference type="RefSeq" id="WP_303539494.1">
    <property type="nucleotide sequence ID" value="NZ_JAUOTP010000001.1"/>
</dbReference>
<feature type="chain" id="PRO_5047217753" evidence="1">
    <location>
        <begin position="22"/>
        <end position="288"/>
    </location>
</feature>
<dbReference type="Pfam" id="PF01963">
    <property type="entry name" value="TraB_PrgY_gumN"/>
    <property type="match status" value="1"/>
</dbReference>
<comment type="caution">
    <text evidence="2">The sequence shown here is derived from an EMBL/GenBank/DDBJ whole genome shotgun (WGS) entry which is preliminary data.</text>
</comment>
<dbReference type="InterPro" id="IPR047111">
    <property type="entry name" value="YbaP-like"/>
</dbReference>
<name>A0ABT8Y4E8_9SPHN</name>
<proteinExistence type="predicted"/>
<dbReference type="PANTHER" id="PTHR40590:SF1">
    <property type="entry name" value="CYTOPLASMIC PROTEIN"/>
    <property type="match status" value="1"/>
</dbReference>
<keyword evidence="3" id="KW-1185">Reference proteome</keyword>